<evidence type="ECO:0000259" key="3">
    <source>
        <dbReference type="Pfam" id="PF22786"/>
    </source>
</evidence>
<dbReference type="Pfam" id="PF26174">
    <property type="entry name" value="LEA-2_1"/>
    <property type="match status" value="1"/>
</dbReference>
<feature type="region of interest" description="Disordered" evidence="1">
    <location>
        <begin position="1"/>
        <end position="32"/>
    </location>
</feature>
<dbReference type="GO" id="GO:0000329">
    <property type="term" value="C:fungal-type vacuole membrane"/>
    <property type="evidence" value="ECO:0007669"/>
    <property type="project" value="InterPro"/>
</dbReference>
<dbReference type="EMBL" id="MU005958">
    <property type="protein sequence ID" value="KAF2864137.1"/>
    <property type="molecule type" value="Genomic_DNA"/>
</dbReference>
<dbReference type="Pfam" id="PF22786">
    <property type="entry name" value="Tag1_C"/>
    <property type="match status" value="1"/>
</dbReference>
<evidence type="ECO:0000256" key="1">
    <source>
        <dbReference type="SAM" id="MobiDB-lite"/>
    </source>
</evidence>
<dbReference type="InterPro" id="IPR059066">
    <property type="entry name" value="Ig_Tag1-like_5th"/>
</dbReference>
<dbReference type="Proteomes" id="UP000799421">
    <property type="component" value="Unassembled WGS sequence"/>
</dbReference>
<evidence type="ECO:0000313" key="7">
    <source>
        <dbReference type="Proteomes" id="UP000799421"/>
    </source>
</evidence>
<dbReference type="OrthoDB" id="5596576at2759"/>
<keyword evidence="2" id="KW-0472">Membrane</keyword>
<evidence type="ECO:0000313" key="6">
    <source>
        <dbReference type="EMBL" id="KAF2864137.1"/>
    </source>
</evidence>
<dbReference type="SUPFAM" id="SSF117070">
    <property type="entry name" value="LEA14-like"/>
    <property type="match status" value="1"/>
</dbReference>
<dbReference type="PANTHER" id="PTHR35895:SF3">
    <property type="entry name" value="PRE-RRNA PROCESSING PROTEIN"/>
    <property type="match status" value="1"/>
</dbReference>
<sequence length="810" mass="88410">MDEERESGTEPAEADGEQTEETPLLQSNDPTPSPACRSLLTSLQRNGKGAKRRWPSLIALLVLCLTVVLIIIFVFLAPSTVMRYAHQAAVFHPTSVSIAGITRTGVLVRIHGDFTMDAYRVRRKAVRDIGRFFTAMARKAETGDGEVEILLPEYGNLLLGTAYVPGIKVDIRAGKQTPVDFEAELIPGEADGLRHIAEDWVDSRLGQLRVRGKALVPLRSGIIRLGRQMVEHDLILTGNDLPSMPSYDVENIHVGEMDRKGVSTNATLMIQNDYSVDMTLPPLALDVLVDNCHRNDPYIKLATVHTGELNIVPKQNVQLDITSDMHELPNVLTQDCPGSKQSPLDAILGQYMHGKDTRIYVRGSRSGNVHTPTWMSDILAEMTIPVPVPGKSFGRLIKDFTMADTHLSLPDPLRDTNPRLSATIRAIVELPGQFNLNVSVNNVKADADIFYKDQILGKLDLHKWQAANSTCITSSGNTSTIEVESRVHDAPIHITNESVFAGVMHELLLGEGVTMLIKANVDIKMRTGLGELTVRRIPAKGEVPIEPITPGNNGSLISALDPQVCDFQVLDTTPSSLTLRAVVNVTNPTDHSATIPYVDVQVFANKTLLGHATVRNAKMKPKGRDTVDVTVVYDPADSGGREFVSQYISGYNTTLTLQAHEGTIPSQPSLGNVLSKLPINITTPHLDRISHFLESATMHLLSSTAQFSLLSPLRREVIFITSINASASYHGDLVGIIETDLPFAIAPGGVATTPRLPVEWSPGGMGYDAVKRALGGKLRLSAFANVGVRIGHWRDRVWFQGHGIGAFIRL</sequence>
<name>A0A6A7CA49_9PEZI</name>
<keyword evidence="7" id="KW-1185">Reference proteome</keyword>
<dbReference type="InterPro" id="IPR055011">
    <property type="entry name" value="Tag1_C"/>
</dbReference>
<protein>
    <recommendedName>
        <fullName evidence="8">Pre-rRNA processing protein</fullName>
    </recommendedName>
</protein>
<evidence type="ECO:0000259" key="4">
    <source>
        <dbReference type="Pfam" id="PF26150"/>
    </source>
</evidence>
<evidence type="ECO:0000259" key="5">
    <source>
        <dbReference type="Pfam" id="PF26153"/>
    </source>
</evidence>
<organism evidence="6 7">
    <name type="scientific">Piedraia hortae CBS 480.64</name>
    <dbReference type="NCBI Taxonomy" id="1314780"/>
    <lineage>
        <taxon>Eukaryota</taxon>
        <taxon>Fungi</taxon>
        <taxon>Dikarya</taxon>
        <taxon>Ascomycota</taxon>
        <taxon>Pezizomycotina</taxon>
        <taxon>Dothideomycetes</taxon>
        <taxon>Dothideomycetidae</taxon>
        <taxon>Capnodiales</taxon>
        <taxon>Piedraiaceae</taxon>
        <taxon>Piedraia</taxon>
    </lineage>
</organism>
<dbReference type="PANTHER" id="PTHR35895">
    <property type="entry name" value="CHROMOSOME 16, WHOLE GENOME SHOTGUN SEQUENCE"/>
    <property type="match status" value="1"/>
</dbReference>
<reference evidence="6" key="1">
    <citation type="journal article" date="2020" name="Stud. Mycol.">
        <title>101 Dothideomycetes genomes: a test case for predicting lifestyles and emergence of pathogens.</title>
        <authorList>
            <person name="Haridas S."/>
            <person name="Albert R."/>
            <person name="Binder M."/>
            <person name="Bloem J."/>
            <person name="Labutti K."/>
            <person name="Salamov A."/>
            <person name="Andreopoulos B."/>
            <person name="Baker S."/>
            <person name="Barry K."/>
            <person name="Bills G."/>
            <person name="Bluhm B."/>
            <person name="Cannon C."/>
            <person name="Castanera R."/>
            <person name="Culley D."/>
            <person name="Daum C."/>
            <person name="Ezra D."/>
            <person name="Gonzalez J."/>
            <person name="Henrissat B."/>
            <person name="Kuo A."/>
            <person name="Liang C."/>
            <person name="Lipzen A."/>
            <person name="Lutzoni F."/>
            <person name="Magnuson J."/>
            <person name="Mondo S."/>
            <person name="Nolan M."/>
            <person name="Ohm R."/>
            <person name="Pangilinan J."/>
            <person name="Park H.-J."/>
            <person name="Ramirez L."/>
            <person name="Alfaro M."/>
            <person name="Sun H."/>
            <person name="Tritt A."/>
            <person name="Yoshinaga Y."/>
            <person name="Zwiers L.-H."/>
            <person name="Turgeon B."/>
            <person name="Goodwin S."/>
            <person name="Spatafora J."/>
            <person name="Crous P."/>
            <person name="Grigoriev I."/>
        </authorList>
    </citation>
    <scope>NUCLEOTIDE SEQUENCE</scope>
    <source>
        <strain evidence="6">CBS 480.64</strain>
    </source>
</reference>
<feature type="domain" description="Tag1 C-terminal" evidence="3">
    <location>
        <begin position="435"/>
        <end position="545"/>
    </location>
</feature>
<dbReference type="InterPro" id="IPR046368">
    <property type="entry name" value="Tag1"/>
</dbReference>
<dbReference type="AlphaFoldDB" id="A0A6A7CA49"/>
<accession>A0A6A7CA49</accession>
<feature type="domain" description="Tag1-like fifth Ig-like" evidence="5">
    <location>
        <begin position="689"/>
        <end position="798"/>
    </location>
</feature>
<feature type="domain" description="Tag1-like fourth Ig-like" evidence="4">
    <location>
        <begin position="562"/>
        <end position="670"/>
    </location>
</feature>
<proteinExistence type="predicted"/>
<dbReference type="Gene3D" id="2.60.40.1820">
    <property type="match status" value="1"/>
</dbReference>
<dbReference type="InterPro" id="IPR059065">
    <property type="entry name" value="Ig_Tag1-like_4th"/>
</dbReference>
<gene>
    <name evidence="6" type="ORF">K470DRAFT_209021</name>
</gene>
<evidence type="ECO:0008006" key="8">
    <source>
        <dbReference type="Google" id="ProtNLM"/>
    </source>
</evidence>
<dbReference type="Pfam" id="PF26153">
    <property type="entry name" value="LEA-2L_5"/>
    <property type="match status" value="1"/>
</dbReference>
<keyword evidence="2" id="KW-0812">Transmembrane</keyword>
<keyword evidence="2" id="KW-1133">Transmembrane helix</keyword>
<feature type="transmembrane region" description="Helical" evidence="2">
    <location>
        <begin position="54"/>
        <end position="77"/>
    </location>
</feature>
<evidence type="ECO:0000256" key="2">
    <source>
        <dbReference type="SAM" id="Phobius"/>
    </source>
</evidence>
<dbReference type="Pfam" id="PF26150">
    <property type="entry name" value="LEA-2_4"/>
    <property type="match status" value="1"/>
</dbReference>